<reference evidence="2 3" key="1">
    <citation type="submission" date="2024-09" db="EMBL/GenBank/DDBJ databases">
        <title>Rethinking Asexuality: The Enigmatic Case of Functional Sexual Genes in Lepraria (Stereocaulaceae).</title>
        <authorList>
            <person name="Doellman M."/>
            <person name="Sun Y."/>
            <person name="Barcenas-Pena A."/>
            <person name="Lumbsch H.T."/>
            <person name="Grewe F."/>
        </authorList>
    </citation>
    <scope>NUCLEOTIDE SEQUENCE [LARGE SCALE GENOMIC DNA]</scope>
    <source>
        <strain evidence="2 3">Grewe 0041</strain>
    </source>
</reference>
<name>A0ABR4AQ30_9LECA</name>
<gene>
    <name evidence="2" type="ORF">ABVK25_011288</name>
</gene>
<proteinExistence type="predicted"/>
<sequence>MIKQVSDDETSRQHKQRLQKKVKNAAQIFLAKNALFKDRNRSLTDINDEGKVRRSTRSEVLGKARVMSYEDLEKARANRTMKEAAKEAKKIDTAGKRTHDRKRKSLEQTGIPEAEAKIARTSEAQLEYDEITPEPWRAPVARMW</sequence>
<dbReference type="EMBL" id="JBHFEH010000092">
    <property type="protein sequence ID" value="KAL2047833.1"/>
    <property type="molecule type" value="Genomic_DNA"/>
</dbReference>
<feature type="region of interest" description="Disordered" evidence="1">
    <location>
        <begin position="1"/>
        <end position="22"/>
    </location>
</feature>
<feature type="compositionally biased region" description="Basic and acidic residues" evidence="1">
    <location>
        <begin position="80"/>
        <end position="97"/>
    </location>
</feature>
<feature type="compositionally biased region" description="Basic and acidic residues" evidence="1">
    <location>
        <begin position="1"/>
        <end position="12"/>
    </location>
</feature>
<evidence type="ECO:0000256" key="1">
    <source>
        <dbReference type="SAM" id="MobiDB-lite"/>
    </source>
</evidence>
<comment type="caution">
    <text evidence="2">The sequence shown here is derived from an EMBL/GenBank/DDBJ whole genome shotgun (WGS) entry which is preliminary data.</text>
</comment>
<feature type="region of interest" description="Disordered" evidence="1">
    <location>
        <begin position="80"/>
        <end position="117"/>
    </location>
</feature>
<accession>A0ABR4AQ30</accession>
<evidence type="ECO:0000313" key="2">
    <source>
        <dbReference type="EMBL" id="KAL2047833.1"/>
    </source>
</evidence>
<organism evidence="2 3">
    <name type="scientific">Lepraria finkii</name>
    <dbReference type="NCBI Taxonomy" id="1340010"/>
    <lineage>
        <taxon>Eukaryota</taxon>
        <taxon>Fungi</taxon>
        <taxon>Dikarya</taxon>
        <taxon>Ascomycota</taxon>
        <taxon>Pezizomycotina</taxon>
        <taxon>Lecanoromycetes</taxon>
        <taxon>OSLEUM clade</taxon>
        <taxon>Lecanoromycetidae</taxon>
        <taxon>Lecanorales</taxon>
        <taxon>Lecanorineae</taxon>
        <taxon>Stereocaulaceae</taxon>
        <taxon>Lepraria</taxon>
    </lineage>
</organism>
<protein>
    <submittedName>
        <fullName evidence="2">Uncharacterized protein</fullName>
    </submittedName>
</protein>
<dbReference type="Proteomes" id="UP001590951">
    <property type="component" value="Unassembled WGS sequence"/>
</dbReference>
<keyword evidence="3" id="KW-1185">Reference proteome</keyword>
<evidence type="ECO:0000313" key="3">
    <source>
        <dbReference type="Proteomes" id="UP001590951"/>
    </source>
</evidence>
<feature type="compositionally biased region" description="Basic residues" evidence="1">
    <location>
        <begin position="13"/>
        <end position="22"/>
    </location>
</feature>